<name>Z9JW54_9MICO</name>
<proteinExistence type="predicted"/>
<dbReference type="Pfam" id="PF13527">
    <property type="entry name" value="Acetyltransf_9"/>
    <property type="match status" value="1"/>
</dbReference>
<evidence type="ECO:0000313" key="3">
    <source>
        <dbReference type="EMBL" id="EWS82595.1"/>
    </source>
</evidence>
<evidence type="ECO:0000259" key="2">
    <source>
        <dbReference type="PROSITE" id="PS51186"/>
    </source>
</evidence>
<dbReference type="SUPFAM" id="SSF55729">
    <property type="entry name" value="Acyl-CoA N-acyltransferases (Nat)"/>
    <property type="match status" value="1"/>
</dbReference>
<dbReference type="OrthoDB" id="3498897at2"/>
<dbReference type="AlphaFoldDB" id="Z9JW54"/>
<dbReference type="GO" id="GO:0034069">
    <property type="term" value="F:aminoglycoside N-acetyltransferase activity"/>
    <property type="evidence" value="ECO:0007669"/>
    <property type="project" value="TreeGrafter"/>
</dbReference>
<organism evidence="3 4">
    <name type="scientific">Brachybacterium phenoliresistens</name>
    <dbReference type="NCBI Taxonomy" id="396014"/>
    <lineage>
        <taxon>Bacteria</taxon>
        <taxon>Bacillati</taxon>
        <taxon>Actinomycetota</taxon>
        <taxon>Actinomycetes</taxon>
        <taxon>Micrococcales</taxon>
        <taxon>Dermabacteraceae</taxon>
        <taxon>Brachybacterium</taxon>
    </lineage>
</organism>
<gene>
    <name evidence="3" type="ORF">BF93_06055</name>
</gene>
<dbReference type="eggNOG" id="COG4552">
    <property type="taxonomic scope" value="Bacteria"/>
</dbReference>
<dbReference type="GO" id="GO:0030649">
    <property type="term" value="P:aminoglycoside antibiotic catabolic process"/>
    <property type="evidence" value="ECO:0007669"/>
    <property type="project" value="TreeGrafter"/>
</dbReference>
<dbReference type="STRING" id="396014.BF93_06055"/>
<dbReference type="PANTHER" id="PTHR37817:SF1">
    <property type="entry name" value="N-ACETYLTRANSFERASE EIS"/>
    <property type="match status" value="1"/>
</dbReference>
<keyword evidence="3" id="KW-0808">Transferase</keyword>
<dbReference type="Gene3D" id="3.30.1050.10">
    <property type="entry name" value="SCP2 sterol-binding domain"/>
    <property type="match status" value="1"/>
</dbReference>
<dbReference type="Proteomes" id="UP000023067">
    <property type="component" value="Unassembled WGS sequence"/>
</dbReference>
<dbReference type="RefSeq" id="WP_038370082.1">
    <property type="nucleotide sequence ID" value="NZ_BAAAOW010000001.1"/>
</dbReference>
<dbReference type="InterPro" id="IPR036527">
    <property type="entry name" value="SCP2_sterol-bd_dom_sf"/>
</dbReference>
<feature type="compositionally biased region" description="Basic and acidic residues" evidence="1">
    <location>
        <begin position="340"/>
        <end position="363"/>
    </location>
</feature>
<dbReference type="InterPro" id="IPR051554">
    <property type="entry name" value="Acetyltransferase_Eis"/>
</dbReference>
<dbReference type="Gene3D" id="3.40.630.30">
    <property type="match status" value="2"/>
</dbReference>
<evidence type="ECO:0000313" key="4">
    <source>
        <dbReference type="Proteomes" id="UP000023067"/>
    </source>
</evidence>
<comment type="caution">
    <text evidence="3">The sequence shown here is derived from an EMBL/GenBank/DDBJ whole genome shotgun (WGS) entry which is preliminary data.</text>
</comment>
<dbReference type="PROSITE" id="PS51186">
    <property type="entry name" value="GNAT"/>
    <property type="match status" value="1"/>
</dbReference>
<feature type="region of interest" description="Disordered" evidence="1">
    <location>
        <begin position="340"/>
        <end position="370"/>
    </location>
</feature>
<accession>Z9JW54</accession>
<keyword evidence="4" id="KW-1185">Reference proteome</keyword>
<sequence>MRVRDLGPDDLVPFQQLCSLAFGGSVSATGPAPFRPGQSPLGIDAPGGEGLAAALTVRHDRIAVGGGIAPCGGIGGVSVHPAHRGGGMFARLMTAAIARSTQLGHAFSMLYPSNPGIYRALGYQKVSQVDRLVVPLADLRGIPAPAGLHLSPVTAAAMPEVRALYREVVDAGNGLLLREGPLFGEEMPAAPWTAVLVRDAEGTAQGYLSFARTPDGPAGTGLEVFDLLGRRREHVAALLRSLASWSTVTDAALVRTRQDDPLLDVIPGGRVRPDPEVIPLVMMRVIDTAAALEARPAPHGLHGSIRLRVTDATGPGPVAAAAGDFLVGASEGTVHVHRLADRAEDAPGSHEDPTPPDVRRDEDPGAGAPGARLDIHAASLLLAGGRSLADARRLGLAADADPAAEAFLDTLLAGPRPSVLDFF</sequence>
<dbReference type="Pfam" id="PF17668">
    <property type="entry name" value="Acetyltransf_17"/>
    <property type="match status" value="1"/>
</dbReference>
<dbReference type="InterPro" id="IPR000182">
    <property type="entry name" value="GNAT_dom"/>
</dbReference>
<dbReference type="HOGENOM" id="CLU_050659_4_0_11"/>
<dbReference type="InterPro" id="IPR016181">
    <property type="entry name" value="Acyl_CoA_acyltransferase"/>
</dbReference>
<protein>
    <submittedName>
        <fullName evidence="3">Acetyltransferase</fullName>
    </submittedName>
</protein>
<dbReference type="SUPFAM" id="SSF55718">
    <property type="entry name" value="SCP-like"/>
    <property type="match status" value="1"/>
</dbReference>
<feature type="domain" description="N-acetyltransferase" evidence="2">
    <location>
        <begin position="1"/>
        <end position="145"/>
    </location>
</feature>
<dbReference type="EMBL" id="JDYK01000002">
    <property type="protein sequence ID" value="EWS82595.1"/>
    <property type="molecule type" value="Genomic_DNA"/>
</dbReference>
<dbReference type="PANTHER" id="PTHR37817">
    <property type="entry name" value="N-ACETYLTRANSFERASE EIS"/>
    <property type="match status" value="1"/>
</dbReference>
<evidence type="ECO:0000256" key="1">
    <source>
        <dbReference type="SAM" id="MobiDB-lite"/>
    </source>
</evidence>
<reference evidence="3 4" key="1">
    <citation type="submission" date="2014-02" db="EMBL/GenBank/DDBJ databases">
        <title>Genome sequence of Brachybacterium phenoliresistens strain W13A50.</title>
        <authorList>
            <person name="Wang X."/>
        </authorList>
    </citation>
    <scope>NUCLEOTIDE SEQUENCE [LARGE SCALE GENOMIC DNA]</scope>
    <source>
        <strain evidence="3 4">W13A50</strain>
    </source>
</reference>
<dbReference type="PATRIC" id="fig|396014.3.peg.211"/>
<dbReference type="InterPro" id="IPR041380">
    <property type="entry name" value="Acetyltransf_17"/>
</dbReference>